<dbReference type="AlphaFoldDB" id="A0A1I2FMP0"/>
<sequence length="179" mass="20295">MESMTELLRHPLVQAAQSYATRAHAETNHLYDGRPYASHLSMVVERAVEFLHLLDEADRPIALAGAWVHDTIEDARQTYNDVKKATNEAVAEVAFALTNEKGRTRKERANARYYEGIRASDVATFVKICDRLANAGYSAATRSRMLAVYRQEQPDFRAALYSDRFAEMWDALEQLLARA</sequence>
<evidence type="ECO:0000313" key="1">
    <source>
        <dbReference type="EMBL" id="SFF06752.1"/>
    </source>
</evidence>
<evidence type="ECO:0000313" key="2">
    <source>
        <dbReference type="Proteomes" id="UP000199400"/>
    </source>
</evidence>
<reference evidence="2" key="1">
    <citation type="submission" date="2016-10" db="EMBL/GenBank/DDBJ databases">
        <authorList>
            <person name="Varghese N."/>
            <person name="Submissions S."/>
        </authorList>
    </citation>
    <scope>NUCLEOTIDE SEQUENCE [LARGE SCALE GENOMIC DNA]</scope>
    <source>
        <strain evidence="2">ATCC 25963</strain>
    </source>
</reference>
<dbReference type="PANTHER" id="PTHR46246">
    <property type="entry name" value="GUANOSINE-3',5'-BIS(DIPHOSPHATE) 3'-PYROPHOSPHOHYDROLASE MESH1"/>
    <property type="match status" value="1"/>
</dbReference>
<dbReference type="Proteomes" id="UP000199400">
    <property type="component" value="Unassembled WGS sequence"/>
</dbReference>
<dbReference type="GO" id="GO:0008893">
    <property type="term" value="F:guanosine-3',5'-bis(diphosphate) 3'-diphosphatase activity"/>
    <property type="evidence" value="ECO:0007669"/>
    <property type="project" value="TreeGrafter"/>
</dbReference>
<proteinExistence type="predicted"/>
<dbReference type="EMBL" id="FOMX01000027">
    <property type="protein sequence ID" value="SFF06752.1"/>
    <property type="molecule type" value="Genomic_DNA"/>
</dbReference>
<gene>
    <name evidence="1" type="ORF">SAMN02745121_06755</name>
</gene>
<evidence type="ECO:0008006" key="3">
    <source>
        <dbReference type="Google" id="ProtNLM"/>
    </source>
</evidence>
<organism evidence="1 2">
    <name type="scientific">Nannocystis exedens</name>
    <dbReference type="NCBI Taxonomy" id="54"/>
    <lineage>
        <taxon>Bacteria</taxon>
        <taxon>Pseudomonadati</taxon>
        <taxon>Myxococcota</taxon>
        <taxon>Polyangia</taxon>
        <taxon>Nannocystales</taxon>
        <taxon>Nannocystaceae</taxon>
        <taxon>Nannocystis</taxon>
    </lineage>
</organism>
<accession>A0A1I2FMP0</accession>
<dbReference type="SUPFAM" id="SSF109604">
    <property type="entry name" value="HD-domain/PDEase-like"/>
    <property type="match status" value="1"/>
</dbReference>
<dbReference type="STRING" id="54.SAMN02745121_06755"/>
<dbReference type="PANTHER" id="PTHR46246:SF1">
    <property type="entry name" value="GUANOSINE-3',5'-BIS(DIPHOSPHATE) 3'-PYROPHOSPHOHYDROLASE MESH1"/>
    <property type="match status" value="1"/>
</dbReference>
<keyword evidence="2" id="KW-1185">Reference proteome</keyword>
<dbReference type="InterPro" id="IPR052194">
    <property type="entry name" value="MESH1"/>
</dbReference>
<protein>
    <recommendedName>
        <fullName evidence="3">HD domain-containing protein</fullName>
    </recommendedName>
</protein>
<name>A0A1I2FMP0_9BACT</name>
<dbReference type="Gene3D" id="1.10.3210.10">
    <property type="entry name" value="Hypothetical protein af1432"/>
    <property type="match status" value="1"/>
</dbReference>